<protein>
    <submittedName>
        <fullName evidence="2">Uncharacterized protein</fullName>
    </submittedName>
</protein>
<evidence type="ECO:0000313" key="3">
    <source>
        <dbReference type="Proteomes" id="UP000075462"/>
    </source>
</evidence>
<keyword evidence="1" id="KW-0812">Transmembrane</keyword>
<dbReference type="AlphaFoldDB" id="A0A149VD85"/>
<dbReference type="EMBL" id="LIAA01000015">
    <property type="protein sequence ID" value="KXV78201.1"/>
    <property type="molecule type" value="Genomic_DNA"/>
</dbReference>
<dbReference type="RefSeq" id="WP_062271870.1">
    <property type="nucleotide sequence ID" value="NZ_LIAA01000015.1"/>
</dbReference>
<evidence type="ECO:0000313" key="2">
    <source>
        <dbReference type="EMBL" id="KXV78201.1"/>
    </source>
</evidence>
<proteinExistence type="predicted"/>
<accession>A0A149VD85</accession>
<sequence length="94" mass="10213">MPAWPGSPDPTPVTPGHRNRRIDLLRGIAYPLGHSALGTVLPPGTLPQTGFERLAVLPVFLIGSGLLASLISRHFSEPLNRTLRQRLGRVQKTC</sequence>
<evidence type="ECO:0000256" key="1">
    <source>
        <dbReference type="SAM" id="Phobius"/>
    </source>
</evidence>
<gene>
    <name evidence="2" type="ORF">AD954_04025</name>
</gene>
<dbReference type="OrthoDB" id="9796461at2"/>
<reference evidence="2 3" key="1">
    <citation type="submission" date="2015-06" db="EMBL/GenBank/DDBJ databases">
        <title>Improved classification and identification of acetic acid bacteria using matrix-assisted laser desorption/ionization time-of-flight mass spectrometry; Gluconobacter nephelii and Gluconobacter uchimurae are later heterotypic synonyms of Gluconobacter japonicus and Gluconobacter oxydans, respectively.</title>
        <authorList>
            <person name="Li L."/>
            <person name="Cleenwerck I."/>
            <person name="De Vuyst L."/>
            <person name="Vandamme P."/>
        </authorList>
    </citation>
    <scope>NUCLEOTIDE SEQUENCE [LARGE SCALE GENOMIC DNA]</scope>
    <source>
        <strain evidence="2 3">LMG 1545</strain>
    </source>
</reference>
<organism evidence="2 3">
    <name type="scientific">Acetobacter cerevisiae</name>
    <dbReference type="NCBI Taxonomy" id="178900"/>
    <lineage>
        <taxon>Bacteria</taxon>
        <taxon>Pseudomonadati</taxon>
        <taxon>Pseudomonadota</taxon>
        <taxon>Alphaproteobacteria</taxon>
        <taxon>Acetobacterales</taxon>
        <taxon>Acetobacteraceae</taxon>
        <taxon>Acetobacter</taxon>
    </lineage>
</organism>
<keyword evidence="1" id="KW-1133">Transmembrane helix</keyword>
<dbReference type="Proteomes" id="UP000075462">
    <property type="component" value="Unassembled WGS sequence"/>
</dbReference>
<comment type="caution">
    <text evidence="2">The sequence shown here is derived from an EMBL/GenBank/DDBJ whole genome shotgun (WGS) entry which is preliminary data.</text>
</comment>
<dbReference type="PATRIC" id="fig|178900.7.peg.553"/>
<feature type="transmembrane region" description="Helical" evidence="1">
    <location>
        <begin position="55"/>
        <end position="76"/>
    </location>
</feature>
<keyword evidence="1" id="KW-0472">Membrane</keyword>
<name>A0A149VD85_9PROT</name>